<dbReference type="EMBL" id="CP029487">
    <property type="protein sequence ID" value="QCT70684.1"/>
    <property type="molecule type" value="Genomic_DNA"/>
</dbReference>
<dbReference type="RefSeq" id="WP_096919679.1">
    <property type="nucleotide sequence ID" value="NZ_CP029487.1"/>
</dbReference>
<keyword evidence="2" id="KW-1185">Reference proteome</keyword>
<reference evidence="1 2" key="1">
    <citation type="submission" date="2018-05" db="EMBL/GenBank/DDBJ databases">
        <title>Genome comparison of Eubacterium sp.</title>
        <authorList>
            <person name="Feng Y."/>
            <person name="Sanchez-Andrea I."/>
            <person name="Stams A.J.M."/>
            <person name="De Vos W.M."/>
        </authorList>
    </citation>
    <scope>NUCLEOTIDE SEQUENCE [LARGE SCALE GENOMIC DNA]</scope>
    <source>
        <strain evidence="1 2">YI</strain>
    </source>
</reference>
<evidence type="ECO:0000313" key="2">
    <source>
        <dbReference type="Proteomes" id="UP000218387"/>
    </source>
</evidence>
<dbReference type="KEGG" id="emt:CPZ25_004855"/>
<gene>
    <name evidence="1" type="ORF">CPZ25_004855</name>
</gene>
<sequence length="131" mass="14703">MIKIVIPKNFEVVAPYFKEPEHKRSLYLTAMDGEELLAVARFMVKGETAELYDIINIMPEVPMAVLDGLIRTTLFQAADLGCEACRVYNVPEALKAYFEGHQFKDCGEYISHDAYVDEFFKPCPGCAGAVD</sequence>
<dbReference type="Proteomes" id="UP000218387">
    <property type="component" value="Chromosome"/>
</dbReference>
<accession>A0A2A5TA91</accession>
<evidence type="ECO:0008006" key="3">
    <source>
        <dbReference type="Google" id="ProtNLM"/>
    </source>
</evidence>
<proteinExistence type="predicted"/>
<protein>
    <recommendedName>
        <fullName evidence="3">N-acetyltransferase</fullName>
    </recommendedName>
</protein>
<evidence type="ECO:0000313" key="1">
    <source>
        <dbReference type="EMBL" id="QCT70684.1"/>
    </source>
</evidence>
<organism evidence="1 2">
    <name type="scientific">Eubacterium maltosivorans</name>
    <dbReference type="NCBI Taxonomy" id="2041044"/>
    <lineage>
        <taxon>Bacteria</taxon>
        <taxon>Bacillati</taxon>
        <taxon>Bacillota</taxon>
        <taxon>Clostridia</taxon>
        <taxon>Eubacteriales</taxon>
        <taxon>Eubacteriaceae</taxon>
        <taxon>Eubacterium</taxon>
    </lineage>
</organism>
<name>A0A2A5TA91_EUBML</name>
<dbReference type="AlphaFoldDB" id="A0A2A5TA91"/>